<dbReference type="EMBL" id="JAVIJP010000066">
    <property type="protein sequence ID" value="KAL3619797.1"/>
    <property type="molecule type" value="Genomic_DNA"/>
</dbReference>
<evidence type="ECO:0000313" key="3">
    <source>
        <dbReference type="Proteomes" id="UP001632038"/>
    </source>
</evidence>
<feature type="region of interest" description="Disordered" evidence="1">
    <location>
        <begin position="384"/>
        <end position="482"/>
    </location>
</feature>
<reference evidence="3" key="1">
    <citation type="journal article" date="2024" name="IScience">
        <title>Strigolactones Initiate the Formation of Haustorium-like Structures in Castilleja.</title>
        <authorList>
            <person name="Buerger M."/>
            <person name="Peterson D."/>
            <person name="Chory J."/>
        </authorList>
    </citation>
    <scope>NUCLEOTIDE SEQUENCE [LARGE SCALE GENOMIC DNA]</scope>
</reference>
<accession>A0ABD3BRB1</accession>
<feature type="compositionally biased region" description="Basic and acidic residues" evidence="1">
    <location>
        <begin position="554"/>
        <end position="567"/>
    </location>
</feature>
<feature type="region of interest" description="Disordered" evidence="1">
    <location>
        <begin position="544"/>
        <end position="567"/>
    </location>
</feature>
<feature type="compositionally biased region" description="Polar residues" evidence="1">
    <location>
        <begin position="467"/>
        <end position="481"/>
    </location>
</feature>
<comment type="caution">
    <text evidence="2">The sequence shown here is derived from an EMBL/GenBank/DDBJ whole genome shotgun (WGS) entry which is preliminary data.</text>
</comment>
<gene>
    <name evidence="2" type="ORF">CASFOL_034709</name>
</gene>
<dbReference type="Proteomes" id="UP001632038">
    <property type="component" value="Unassembled WGS sequence"/>
</dbReference>
<protein>
    <submittedName>
        <fullName evidence="2">Uncharacterized protein</fullName>
    </submittedName>
</protein>
<sequence length="567" mass="64316">MSRRRGSRFIIASDSESEPDVEMNEAIEEKDDEVDHDLGVDVTRKLVAPFKVYEAEADLYKSLAKRDVIAPVNIDYECWRLLAADNDAFAKKFTRFIRRLKLVKWAGIEENAYPTLMREFYTTVSITGDGTIECRFGGKWCKFTTADIMDAFGYHASEGVKEGGARDVNGEYIDRDEQYDEAAFWDEIKCLGIGKTKGFPLTAVQDNALYITYRFLAKSVFGKEKIAKIPKEDLYLLWKLLKWRDQDLVEYPKTHGFRPINLYPYVLATIKNACYIKVAKSSKLSLGTMITVLAKKKGWNPGEDDEKIESTPLPMRERLLRTPLRPEGKKVPITFIRKRTDDEDADLKLKLKANTLPVPESVEVFATELAPNVDYAPPPELFTTRIYSEGPAPMDRSPAHRSPAHRSDPGSTRSPPPPDRSTMDRSPSHRPTPIDPPEAPPVFDVPILPTRGPVTRARAKKDIQRPGQGTTLPPSPFSTGPSVARVSFDGPTRKEYEEFKQETRASHRAILEGQAIMHRYIEEDRAWKKEQRALLKLLMHGCVGGMEDDEEKENDERDDHDPTPSEP</sequence>
<evidence type="ECO:0000256" key="1">
    <source>
        <dbReference type="SAM" id="MobiDB-lite"/>
    </source>
</evidence>
<dbReference type="AlphaFoldDB" id="A0ABD3BRB1"/>
<evidence type="ECO:0000313" key="2">
    <source>
        <dbReference type="EMBL" id="KAL3619797.1"/>
    </source>
</evidence>
<proteinExistence type="predicted"/>
<name>A0ABD3BRB1_9LAMI</name>
<keyword evidence="3" id="KW-1185">Reference proteome</keyword>
<organism evidence="2 3">
    <name type="scientific">Castilleja foliolosa</name>
    <dbReference type="NCBI Taxonomy" id="1961234"/>
    <lineage>
        <taxon>Eukaryota</taxon>
        <taxon>Viridiplantae</taxon>
        <taxon>Streptophyta</taxon>
        <taxon>Embryophyta</taxon>
        <taxon>Tracheophyta</taxon>
        <taxon>Spermatophyta</taxon>
        <taxon>Magnoliopsida</taxon>
        <taxon>eudicotyledons</taxon>
        <taxon>Gunneridae</taxon>
        <taxon>Pentapetalae</taxon>
        <taxon>asterids</taxon>
        <taxon>lamiids</taxon>
        <taxon>Lamiales</taxon>
        <taxon>Orobanchaceae</taxon>
        <taxon>Pedicularideae</taxon>
        <taxon>Castillejinae</taxon>
        <taxon>Castilleja</taxon>
    </lineage>
</organism>